<dbReference type="Proteomes" id="UP000615446">
    <property type="component" value="Unassembled WGS sequence"/>
</dbReference>
<evidence type="ECO:0000313" key="2">
    <source>
        <dbReference type="Proteomes" id="UP000615446"/>
    </source>
</evidence>
<comment type="caution">
    <text evidence="1">The sequence shown here is derived from an EMBL/GenBank/DDBJ whole genome shotgun (WGS) entry which is preliminary data.</text>
</comment>
<evidence type="ECO:0000313" key="1">
    <source>
        <dbReference type="EMBL" id="GES83348.1"/>
    </source>
</evidence>
<accession>A0A8H3L7N8</accession>
<proteinExistence type="predicted"/>
<dbReference type="EMBL" id="BLAL01000068">
    <property type="protein sequence ID" value="GES83348.1"/>
    <property type="molecule type" value="Genomic_DNA"/>
</dbReference>
<gene>
    <name evidence="1" type="ORF">RCL2_001050500</name>
</gene>
<organism evidence="1 2">
    <name type="scientific">Rhizophagus clarus</name>
    <dbReference type="NCBI Taxonomy" id="94130"/>
    <lineage>
        <taxon>Eukaryota</taxon>
        <taxon>Fungi</taxon>
        <taxon>Fungi incertae sedis</taxon>
        <taxon>Mucoromycota</taxon>
        <taxon>Glomeromycotina</taxon>
        <taxon>Glomeromycetes</taxon>
        <taxon>Glomerales</taxon>
        <taxon>Glomeraceae</taxon>
        <taxon>Rhizophagus</taxon>
    </lineage>
</organism>
<reference evidence="1" key="1">
    <citation type="submission" date="2019-10" db="EMBL/GenBank/DDBJ databases">
        <title>Conservation and host-specific expression of non-tandemly repeated heterogenous ribosome RNA gene in arbuscular mycorrhizal fungi.</title>
        <authorList>
            <person name="Maeda T."/>
            <person name="Kobayashi Y."/>
            <person name="Nakagawa T."/>
            <person name="Ezawa T."/>
            <person name="Yamaguchi K."/>
            <person name="Bino T."/>
            <person name="Nishimoto Y."/>
            <person name="Shigenobu S."/>
            <person name="Kawaguchi M."/>
        </authorList>
    </citation>
    <scope>NUCLEOTIDE SEQUENCE</scope>
    <source>
        <strain evidence="1">HR1</strain>
    </source>
</reference>
<protein>
    <submittedName>
        <fullName evidence="1">Uncharacterized protein</fullName>
    </submittedName>
</protein>
<sequence>MSNMTGYLKFAGSLVFRQCVRDENLELKNSTFRQIWSISSALDDVFLILGHTAHENLDLCWIRKLLNLGYMPFLDKLELKRVDFYSKIHRMLAFRISKYISILNGLSTSCSEVLELGSISLESRCGVSVKNGQFFK</sequence>
<name>A0A8H3L7N8_9GLOM</name>
<dbReference type="AlphaFoldDB" id="A0A8H3L7N8"/>